<dbReference type="Proteomes" id="UP000046392">
    <property type="component" value="Unplaced"/>
</dbReference>
<dbReference type="InterPro" id="IPR008271">
    <property type="entry name" value="Ser/Thr_kinase_AS"/>
</dbReference>
<evidence type="ECO:0000313" key="4">
    <source>
        <dbReference type="WBParaSite" id="SPAL_0000591700.1"/>
    </source>
</evidence>
<dbReference type="Pfam" id="PF00069">
    <property type="entry name" value="Pkinase"/>
    <property type="match status" value="1"/>
</dbReference>
<dbReference type="PROSITE" id="PS00108">
    <property type="entry name" value="PROTEIN_KINASE_ST"/>
    <property type="match status" value="1"/>
</dbReference>
<dbReference type="Gene3D" id="1.10.510.10">
    <property type="entry name" value="Transferase(Phosphotransferase) domain 1"/>
    <property type="match status" value="1"/>
</dbReference>
<dbReference type="SMART" id="SM00220">
    <property type="entry name" value="S_TKc"/>
    <property type="match status" value="1"/>
</dbReference>
<feature type="domain" description="Protein kinase" evidence="2">
    <location>
        <begin position="1"/>
        <end position="177"/>
    </location>
</feature>
<protein>
    <submittedName>
        <fullName evidence="4">Protein kinase domain-containing protein</fullName>
    </submittedName>
</protein>
<keyword evidence="3" id="KW-1185">Reference proteome</keyword>
<dbReference type="SUPFAM" id="SSF56112">
    <property type="entry name" value="Protein kinase-like (PK-like)"/>
    <property type="match status" value="1"/>
</dbReference>
<name>A0A0N5BIY8_STREA</name>
<evidence type="ECO:0000259" key="2">
    <source>
        <dbReference type="PROSITE" id="PS50011"/>
    </source>
</evidence>
<reference evidence="4" key="1">
    <citation type="submission" date="2017-02" db="UniProtKB">
        <authorList>
            <consortium name="WormBaseParasite"/>
        </authorList>
    </citation>
    <scope>IDENTIFICATION</scope>
</reference>
<organism evidence="3 4">
    <name type="scientific">Strongyloides papillosus</name>
    <name type="common">Intestinal threadworm</name>
    <dbReference type="NCBI Taxonomy" id="174720"/>
    <lineage>
        <taxon>Eukaryota</taxon>
        <taxon>Metazoa</taxon>
        <taxon>Ecdysozoa</taxon>
        <taxon>Nematoda</taxon>
        <taxon>Chromadorea</taxon>
        <taxon>Rhabditida</taxon>
        <taxon>Tylenchina</taxon>
        <taxon>Panagrolaimomorpha</taxon>
        <taxon>Strongyloidoidea</taxon>
        <taxon>Strongyloididae</taxon>
        <taxon>Strongyloides</taxon>
    </lineage>
</organism>
<dbReference type="PROSITE" id="PS50011">
    <property type="entry name" value="PROTEIN_KINASE_DOM"/>
    <property type="match status" value="1"/>
</dbReference>
<dbReference type="GO" id="GO:0004672">
    <property type="term" value="F:protein kinase activity"/>
    <property type="evidence" value="ECO:0007669"/>
    <property type="project" value="InterPro"/>
</dbReference>
<dbReference type="InterPro" id="IPR011009">
    <property type="entry name" value="Kinase-like_dom_sf"/>
</dbReference>
<dbReference type="GO" id="GO:0005634">
    <property type="term" value="C:nucleus"/>
    <property type="evidence" value="ECO:0007669"/>
    <property type="project" value="TreeGrafter"/>
</dbReference>
<evidence type="ECO:0000256" key="1">
    <source>
        <dbReference type="SAM" id="MobiDB-lite"/>
    </source>
</evidence>
<evidence type="ECO:0000313" key="3">
    <source>
        <dbReference type="Proteomes" id="UP000046392"/>
    </source>
</evidence>
<proteinExistence type="predicted"/>
<dbReference type="AlphaFoldDB" id="A0A0N5BIY8"/>
<dbReference type="WBParaSite" id="SPAL_0000591700.1">
    <property type="protein sequence ID" value="SPAL_0000591700.1"/>
    <property type="gene ID" value="SPAL_0000591700"/>
</dbReference>
<dbReference type="STRING" id="174720.A0A0N5BIY8"/>
<dbReference type="GO" id="GO:0005524">
    <property type="term" value="F:ATP binding"/>
    <property type="evidence" value="ECO:0007669"/>
    <property type="project" value="InterPro"/>
</dbReference>
<feature type="region of interest" description="Disordered" evidence="1">
    <location>
        <begin position="196"/>
        <end position="225"/>
    </location>
</feature>
<accession>A0A0N5BIY8</accession>
<dbReference type="PANTHER" id="PTHR24345">
    <property type="entry name" value="SERINE/THREONINE-PROTEIN KINASE PLK"/>
    <property type="match status" value="1"/>
</dbReference>
<dbReference type="InterPro" id="IPR000719">
    <property type="entry name" value="Prot_kinase_dom"/>
</dbReference>
<sequence>MILELCDDSLKNVLKKLKALNESSCRFVLREVARGIYYLHEKKIIHRDIKLDNIFLTKDMDVKIGDFGLSIYHRDPTKNITERCGTHTYYAPEIIDESGYSFGVDVWALGVTLHKMATGHYPFKFKTEQELYEKVKSCDYNISSKVSGREGDMVRILLTHDPESRPAIRDVLMHDYLNSEKISKDHLRRYISRKSLAETKNHKDPHDCSTMPLDKEENTPKEDCKIDENHETGNIFQKGLRLGENHNENLGTREFYYDNTHGNENIPDEDLELDIEKNSTFVLEEVQRK</sequence>